<sequence length="216" mass="22891">MSTESTERLIRQLSSDVARVPPNAVTRRIAIGIATGCVLAALYMGATIGVRPDLDAAIQGSSFWIKAAYTLSIAMVAMSTAVKLARPDASVPRGLWLLAVPALLLAGVGVVELASTPSGDWLAMWLGQSWRSCPWHVLTLSIPIFAGLLWSFRRLAPTHFRAAGAAAGLSAGGWAATIYCLHCPEVSAVFVLTWYTLGIALTASVGALMGSRLLRW</sequence>
<feature type="transmembrane region" description="Helical" evidence="1">
    <location>
        <begin position="164"/>
        <end position="182"/>
    </location>
</feature>
<proteinExistence type="predicted"/>
<feature type="transmembrane region" description="Helical" evidence="1">
    <location>
        <begin position="188"/>
        <end position="210"/>
    </location>
</feature>
<keyword evidence="1" id="KW-0472">Membrane</keyword>
<dbReference type="InterPro" id="IPR009495">
    <property type="entry name" value="NrsF"/>
</dbReference>
<dbReference type="RefSeq" id="WP_288804822.1">
    <property type="nucleotide sequence ID" value="NZ_JAPTHD010000016.1"/>
</dbReference>
<reference evidence="3" key="1">
    <citation type="journal article" date="2022" name="J Environ Chem Eng">
        <title>Biodegradation of petroleum oil using a constructed nonpathogenic and heavy metal-tolerant bacterial consortium isolated from marine sponges.</title>
        <authorList>
            <person name="Dechsakulwatana C."/>
            <person name="Rungsihiranrut A."/>
            <person name="Muangchinda C."/>
            <person name="Ningthoujam R."/>
            <person name="Klankeo P."/>
            <person name="Pinyakong O."/>
        </authorList>
    </citation>
    <scope>NUCLEOTIDE SEQUENCE [LARGE SCALE GENOMIC DNA]</scope>
    <source>
        <strain evidence="3">MO2-4</strain>
    </source>
</reference>
<accession>A0ABU4A1R0</accession>
<comment type="caution">
    <text evidence="2">The sequence shown here is derived from an EMBL/GenBank/DDBJ whole genome shotgun (WGS) entry which is preliminary data.</text>
</comment>
<feature type="transmembrane region" description="Helical" evidence="1">
    <location>
        <begin position="29"/>
        <end position="51"/>
    </location>
</feature>
<keyword evidence="1" id="KW-0812">Transmembrane</keyword>
<keyword evidence="3" id="KW-1185">Reference proteome</keyword>
<keyword evidence="1" id="KW-1133">Transmembrane helix</keyword>
<dbReference type="Proteomes" id="UP001185984">
    <property type="component" value="Unassembled WGS sequence"/>
</dbReference>
<protein>
    <submittedName>
        <fullName evidence="2">DUF1109 domain-containing protein</fullName>
    </submittedName>
</protein>
<evidence type="ECO:0000313" key="2">
    <source>
        <dbReference type="EMBL" id="MDV5825699.1"/>
    </source>
</evidence>
<evidence type="ECO:0000313" key="3">
    <source>
        <dbReference type="Proteomes" id="UP001185984"/>
    </source>
</evidence>
<evidence type="ECO:0000256" key="1">
    <source>
        <dbReference type="SAM" id="Phobius"/>
    </source>
</evidence>
<feature type="transmembrane region" description="Helical" evidence="1">
    <location>
        <begin position="94"/>
        <end position="115"/>
    </location>
</feature>
<name>A0ABU4A1R0_9SPHN</name>
<feature type="transmembrane region" description="Helical" evidence="1">
    <location>
        <begin position="63"/>
        <end position="82"/>
    </location>
</feature>
<organism evidence="2 3">
    <name type="scientific">Sphingobium naphthae</name>
    <dbReference type="NCBI Taxonomy" id="1886786"/>
    <lineage>
        <taxon>Bacteria</taxon>
        <taxon>Pseudomonadati</taxon>
        <taxon>Pseudomonadota</taxon>
        <taxon>Alphaproteobacteria</taxon>
        <taxon>Sphingomonadales</taxon>
        <taxon>Sphingomonadaceae</taxon>
        <taxon>Sphingobium</taxon>
    </lineage>
</organism>
<feature type="transmembrane region" description="Helical" evidence="1">
    <location>
        <begin position="135"/>
        <end position="152"/>
    </location>
</feature>
<dbReference type="Pfam" id="PF06532">
    <property type="entry name" value="NrsF"/>
    <property type="match status" value="1"/>
</dbReference>
<dbReference type="EMBL" id="JAPTHD010000016">
    <property type="protein sequence ID" value="MDV5825699.1"/>
    <property type="molecule type" value="Genomic_DNA"/>
</dbReference>
<gene>
    <name evidence="2" type="ORF">O0R41_19015</name>
</gene>